<sequence>MRKTTTRRVPLAAIAAVTSAALLATAAPSATAADDSRATARVASASSAPQTPELTTEQRQFIEQEMGPEALAEIEKAMSRKGGFAFPIAAAAIGAAAWCAKGALASIPTSVLSDIAAGKASSKKTYVRNAVIGCLGGEIGGVVWKFLPGWVKNKAVNMTIAFIIKYIR</sequence>
<evidence type="ECO:0000313" key="2">
    <source>
        <dbReference type="EMBL" id="MFE9225522.1"/>
    </source>
</evidence>
<keyword evidence="1" id="KW-0732">Signal</keyword>
<keyword evidence="3" id="KW-1185">Reference proteome</keyword>
<organism evidence="2 3">
    <name type="scientific">Streptomyces massasporeus</name>
    <dbReference type="NCBI Taxonomy" id="67324"/>
    <lineage>
        <taxon>Bacteria</taxon>
        <taxon>Bacillati</taxon>
        <taxon>Actinomycetota</taxon>
        <taxon>Actinomycetes</taxon>
        <taxon>Kitasatosporales</taxon>
        <taxon>Streptomycetaceae</taxon>
        <taxon>Streptomyces</taxon>
    </lineage>
</organism>
<dbReference type="PROSITE" id="PS51318">
    <property type="entry name" value="TAT"/>
    <property type="match status" value="1"/>
</dbReference>
<dbReference type="InterPro" id="IPR006311">
    <property type="entry name" value="TAT_signal"/>
</dbReference>
<evidence type="ECO:0000313" key="3">
    <source>
        <dbReference type="Proteomes" id="UP001601288"/>
    </source>
</evidence>
<evidence type="ECO:0008006" key="4">
    <source>
        <dbReference type="Google" id="ProtNLM"/>
    </source>
</evidence>
<dbReference type="Proteomes" id="UP001601288">
    <property type="component" value="Unassembled WGS sequence"/>
</dbReference>
<name>A0ABW6LD73_9ACTN</name>
<dbReference type="EMBL" id="JBIAFP010000006">
    <property type="protein sequence ID" value="MFE9225522.1"/>
    <property type="molecule type" value="Genomic_DNA"/>
</dbReference>
<gene>
    <name evidence="2" type="ORF">ACFYM3_12990</name>
</gene>
<protein>
    <recommendedName>
        <fullName evidence="4">Secreted protein</fullName>
    </recommendedName>
</protein>
<reference evidence="2 3" key="1">
    <citation type="submission" date="2024-10" db="EMBL/GenBank/DDBJ databases">
        <title>The Natural Products Discovery Center: Release of the First 8490 Sequenced Strains for Exploring Actinobacteria Biosynthetic Diversity.</title>
        <authorList>
            <person name="Kalkreuter E."/>
            <person name="Kautsar S.A."/>
            <person name="Yang D."/>
            <person name="Bader C.D."/>
            <person name="Teijaro C.N."/>
            <person name="Fluegel L."/>
            <person name="Davis C.M."/>
            <person name="Simpson J.R."/>
            <person name="Lauterbach L."/>
            <person name="Steele A.D."/>
            <person name="Gui C."/>
            <person name="Meng S."/>
            <person name="Li G."/>
            <person name="Viehrig K."/>
            <person name="Ye F."/>
            <person name="Su P."/>
            <person name="Kiefer A.F."/>
            <person name="Nichols A."/>
            <person name="Cepeda A.J."/>
            <person name="Yan W."/>
            <person name="Fan B."/>
            <person name="Jiang Y."/>
            <person name="Adhikari A."/>
            <person name="Zheng C.-J."/>
            <person name="Schuster L."/>
            <person name="Cowan T.M."/>
            <person name="Smanski M.J."/>
            <person name="Chevrette M.G."/>
            <person name="De Carvalho L.P.S."/>
            <person name="Shen B."/>
        </authorList>
    </citation>
    <scope>NUCLEOTIDE SEQUENCE [LARGE SCALE GENOMIC DNA]</scope>
    <source>
        <strain evidence="2 3">NPDC007066</strain>
    </source>
</reference>
<feature type="chain" id="PRO_5045183609" description="Secreted protein" evidence="1">
    <location>
        <begin position="33"/>
        <end position="168"/>
    </location>
</feature>
<feature type="signal peptide" evidence="1">
    <location>
        <begin position="1"/>
        <end position="32"/>
    </location>
</feature>
<evidence type="ECO:0000256" key="1">
    <source>
        <dbReference type="SAM" id="SignalP"/>
    </source>
</evidence>
<dbReference type="RefSeq" id="WP_358282351.1">
    <property type="nucleotide sequence ID" value="NZ_JBEYGJ010000013.1"/>
</dbReference>
<accession>A0ABW6LD73</accession>
<proteinExistence type="predicted"/>
<comment type="caution">
    <text evidence="2">The sequence shown here is derived from an EMBL/GenBank/DDBJ whole genome shotgun (WGS) entry which is preliminary data.</text>
</comment>